<evidence type="ECO:0000256" key="9">
    <source>
        <dbReference type="ARBA" id="ARBA00022777"/>
    </source>
</evidence>
<evidence type="ECO:0000256" key="8">
    <source>
        <dbReference type="ARBA" id="ARBA00022741"/>
    </source>
</evidence>
<dbReference type="EC" id="2.7.13.3" evidence="3"/>
<evidence type="ECO:0000256" key="4">
    <source>
        <dbReference type="ARBA" id="ARBA00022475"/>
    </source>
</evidence>
<dbReference type="InterPro" id="IPR005467">
    <property type="entry name" value="His_kinase_dom"/>
</dbReference>
<name>A0ABS7JJU0_9SPHN</name>
<dbReference type="InterPro" id="IPR036890">
    <property type="entry name" value="HATPase_C_sf"/>
</dbReference>
<proteinExistence type="predicted"/>
<accession>A0ABS7JJU0</accession>
<dbReference type="InterPro" id="IPR003594">
    <property type="entry name" value="HATPase_dom"/>
</dbReference>
<dbReference type="InterPro" id="IPR029151">
    <property type="entry name" value="Sensor-like_sf"/>
</dbReference>
<dbReference type="Gene3D" id="6.10.250.3020">
    <property type="match status" value="1"/>
</dbReference>
<dbReference type="InterPro" id="IPR036097">
    <property type="entry name" value="HisK_dim/P_sf"/>
</dbReference>
<dbReference type="Proteomes" id="UP000776651">
    <property type="component" value="Unassembled WGS sequence"/>
</dbReference>
<keyword evidence="17" id="KW-1185">Reference proteome</keyword>
<dbReference type="SUPFAM" id="SSF103190">
    <property type="entry name" value="Sensory domain-like"/>
    <property type="match status" value="1"/>
</dbReference>
<dbReference type="InterPro" id="IPR017055">
    <property type="entry name" value="Sig_transdc_His_kinase_DctB"/>
</dbReference>
<evidence type="ECO:0000256" key="12">
    <source>
        <dbReference type="ARBA" id="ARBA00023012"/>
    </source>
</evidence>
<dbReference type="PANTHER" id="PTHR43065">
    <property type="entry name" value="SENSOR HISTIDINE KINASE"/>
    <property type="match status" value="1"/>
</dbReference>
<gene>
    <name evidence="16" type="ORF">K3177_12020</name>
</gene>
<feature type="domain" description="Histidine kinase" evidence="15">
    <location>
        <begin position="352"/>
        <end position="561"/>
    </location>
</feature>
<dbReference type="SMART" id="SM00387">
    <property type="entry name" value="HATPase_c"/>
    <property type="match status" value="1"/>
</dbReference>
<keyword evidence="8" id="KW-0547">Nucleotide-binding</keyword>
<evidence type="ECO:0000256" key="10">
    <source>
        <dbReference type="ARBA" id="ARBA00022840"/>
    </source>
</evidence>
<dbReference type="CDD" id="cd00082">
    <property type="entry name" value="HisKA"/>
    <property type="match status" value="1"/>
</dbReference>
<evidence type="ECO:0000256" key="7">
    <source>
        <dbReference type="ARBA" id="ARBA00022692"/>
    </source>
</evidence>
<dbReference type="PRINTS" id="PR00344">
    <property type="entry name" value="BCTRLSENSOR"/>
</dbReference>
<comment type="catalytic activity">
    <reaction evidence="1">
        <text>ATP + protein L-histidine = ADP + protein N-phospho-L-histidine.</text>
        <dbReference type="EC" id="2.7.13.3"/>
    </reaction>
</comment>
<keyword evidence="13 14" id="KW-0472">Membrane</keyword>
<dbReference type="PANTHER" id="PTHR43065:SF46">
    <property type="entry name" value="C4-DICARBOXYLATE TRANSPORT SENSOR PROTEIN DCTB"/>
    <property type="match status" value="1"/>
</dbReference>
<dbReference type="GO" id="GO:0016301">
    <property type="term" value="F:kinase activity"/>
    <property type="evidence" value="ECO:0007669"/>
    <property type="project" value="UniProtKB-KW"/>
</dbReference>
<dbReference type="InterPro" id="IPR003661">
    <property type="entry name" value="HisK_dim/P_dom"/>
</dbReference>
<evidence type="ECO:0000256" key="3">
    <source>
        <dbReference type="ARBA" id="ARBA00012438"/>
    </source>
</evidence>
<organism evidence="16 17">
    <name type="scientific">Qipengyuania pacifica</name>
    <dbReference type="NCBI Taxonomy" id="2860199"/>
    <lineage>
        <taxon>Bacteria</taxon>
        <taxon>Pseudomonadati</taxon>
        <taxon>Pseudomonadota</taxon>
        <taxon>Alphaproteobacteria</taxon>
        <taxon>Sphingomonadales</taxon>
        <taxon>Erythrobacteraceae</taxon>
        <taxon>Qipengyuania</taxon>
    </lineage>
</organism>
<keyword evidence="6" id="KW-0808">Transferase</keyword>
<evidence type="ECO:0000256" key="5">
    <source>
        <dbReference type="ARBA" id="ARBA00022553"/>
    </source>
</evidence>
<reference evidence="16 17" key="1">
    <citation type="submission" date="2021-08" db="EMBL/GenBank/DDBJ databases">
        <title>Comparative Genomics Analysis of the Genus Qipengyuania Reveals Extensive Genetic Diversity and Metabolic Versatility, Including the Description of Fifteen Novel Species.</title>
        <authorList>
            <person name="Liu Y."/>
        </authorList>
    </citation>
    <scope>NUCLEOTIDE SEQUENCE [LARGE SCALE GENOMIC DNA]</scope>
    <source>
        <strain evidence="16 17">GH25</strain>
    </source>
</reference>
<dbReference type="Gene3D" id="3.30.450.20">
    <property type="entry name" value="PAS domain"/>
    <property type="match status" value="2"/>
</dbReference>
<dbReference type="EMBL" id="JAIGNQ010000003">
    <property type="protein sequence ID" value="MBX7489242.1"/>
    <property type="molecule type" value="Genomic_DNA"/>
</dbReference>
<evidence type="ECO:0000259" key="15">
    <source>
        <dbReference type="PROSITE" id="PS50109"/>
    </source>
</evidence>
<keyword evidence="10" id="KW-0067">ATP-binding</keyword>
<keyword evidence="7 14" id="KW-0812">Transmembrane</keyword>
<evidence type="ECO:0000256" key="6">
    <source>
        <dbReference type="ARBA" id="ARBA00022679"/>
    </source>
</evidence>
<protein>
    <recommendedName>
        <fullName evidence="3">histidine kinase</fullName>
        <ecNumber evidence="3">2.7.13.3</ecNumber>
    </recommendedName>
</protein>
<comment type="caution">
    <text evidence="16">The sequence shown here is derived from an EMBL/GenBank/DDBJ whole genome shotgun (WGS) entry which is preliminary data.</text>
</comment>
<feature type="transmembrane region" description="Helical" evidence="14">
    <location>
        <begin position="264"/>
        <end position="286"/>
    </location>
</feature>
<evidence type="ECO:0000256" key="11">
    <source>
        <dbReference type="ARBA" id="ARBA00022989"/>
    </source>
</evidence>
<dbReference type="Pfam" id="PF02743">
    <property type="entry name" value="dCache_1"/>
    <property type="match status" value="1"/>
</dbReference>
<comment type="subcellular location">
    <subcellularLocation>
        <location evidence="2">Cell membrane</location>
        <topology evidence="2">Multi-pass membrane protein</topology>
    </subcellularLocation>
</comment>
<keyword evidence="5" id="KW-0597">Phosphoprotein</keyword>
<keyword evidence="9 16" id="KW-0418">Kinase</keyword>
<dbReference type="PROSITE" id="PS50109">
    <property type="entry name" value="HIS_KIN"/>
    <property type="match status" value="1"/>
</dbReference>
<dbReference type="Pfam" id="PF02518">
    <property type="entry name" value="HATPase_c"/>
    <property type="match status" value="1"/>
</dbReference>
<dbReference type="PIRSF" id="PIRSF036431">
    <property type="entry name" value="STHK_DctB"/>
    <property type="match status" value="1"/>
</dbReference>
<evidence type="ECO:0000256" key="1">
    <source>
        <dbReference type="ARBA" id="ARBA00000085"/>
    </source>
</evidence>
<keyword evidence="12" id="KW-0902">Two-component regulatory system</keyword>
<dbReference type="SUPFAM" id="SSF47384">
    <property type="entry name" value="Homodimeric domain of signal transducing histidine kinase"/>
    <property type="match status" value="1"/>
</dbReference>
<evidence type="ECO:0000256" key="13">
    <source>
        <dbReference type="ARBA" id="ARBA00023136"/>
    </source>
</evidence>
<dbReference type="SMART" id="SM00388">
    <property type="entry name" value="HisKA"/>
    <property type="match status" value="1"/>
</dbReference>
<dbReference type="Gene3D" id="3.30.565.10">
    <property type="entry name" value="Histidine kinase-like ATPase, C-terminal domain"/>
    <property type="match status" value="1"/>
</dbReference>
<keyword evidence="4" id="KW-1003">Cell membrane</keyword>
<evidence type="ECO:0000313" key="17">
    <source>
        <dbReference type="Proteomes" id="UP000776651"/>
    </source>
</evidence>
<dbReference type="SUPFAM" id="SSF55874">
    <property type="entry name" value="ATPase domain of HSP90 chaperone/DNA topoisomerase II/histidine kinase"/>
    <property type="match status" value="1"/>
</dbReference>
<evidence type="ECO:0000313" key="16">
    <source>
        <dbReference type="EMBL" id="MBX7489242.1"/>
    </source>
</evidence>
<dbReference type="InterPro" id="IPR004358">
    <property type="entry name" value="Sig_transdc_His_kin-like_C"/>
</dbReference>
<keyword evidence="11 14" id="KW-1133">Transmembrane helix</keyword>
<dbReference type="Gene3D" id="1.10.287.130">
    <property type="match status" value="1"/>
</dbReference>
<evidence type="ECO:0000256" key="2">
    <source>
        <dbReference type="ARBA" id="ARBA00004651"/>
    </source>
</evidence>
<dbReference type="InterPro" id="IPR033479">
    <property type="entry name" value="dCache_1"/>
</dbReference>
<evidence type="ECO:0000256" key="14">
    <source>
        <dbReference type="SAM" id="Phobius"/>
    </source>
</evidence>
<sequence length="564" mass="60110">MHIVFERDSPLRYAWRWIVAVVASVAAAGWLAGLAAAQFTQDATASRMATEAQLRASLLESEVARYRLLPTLLANDVDVLRSVDDAPGARETLDAQFAQLADATGAAAIFLLAPNGDTISASNANTPMSFLGQNFAFREYYREARRGGTGIDYARGTVSGKPGLFLSRGTANGGVVVVKLEFDELEAQWARGGGATMVEGQNGTVLITSDPALRFRTSDAGSEEGDLSALLGGAQIAAAVPIAVEGWKLVHAEPRAVALGGVVPIARLAGALAALAVLALTWIVLARRRRRVDMERARIARTAELESEVEARTRALRLEMDERAASEERAAALREGLRQANRLATLGQVTAGVAHETAQPVAAIRTYAANGVTLSERGDSAGVSENFVAISRLADRIGKITAELRNFSRKRTDKLEDVRLSDAMAGAQLILKERLRPIELDLAPEMETLTVRAGRVQLEQILVNLLQNSAEALVDVPDAKVTISVRKENGMIVMNVADNGPGLSKAMIARLFTPFSTEREGGLGLGLVIARDIARDMGGDLRHVAKGGKGAAFELTLRPAGEVP</sequence>
<feature type="transmembrane region" description="Helical" evidence="14">
    <location>
        <begin position="14"/>
        <end position="37"/>
    </location>
</feature>